<evidence type="ECO:0000256" key="6">
    <source>
        <dbReference type="ARBA" id="ARBA00022990"/>
    </source>
</evidence>
<dbReference type="GO" id="GO:0005634">
    <property type="term" value="C:nucleus"/>
    <property type="evidence" value="ECO:0007669"/>
    <property type="project" value="UniProtKB-SubCell"/>
</dbReference>
<dbReference type="Gene3D" id="1.25.10.10">
    <property type="entry name" value="Leucine-rich Repeat Variant"/>
    <property type="match status" value="1"/>
</dbReference>
<reference evidence="8" key="1">
    <citation type="submission" date="2016-10" db="EMBL/GenBank/DDBJ databases">
        <authorList>
            <person name="Benchimol M."/>
            <person name="Almeida L.G."/>
            <person name="Vasconcelos A.T."/>
            <person name="Perreira-Neves A."/>
            <person name="Rosa I.A."/>
            <person name="Tasca T."/>
            <person name="Bogo M.R."/>
            <person name="de Souza W."/>
        </authorList>
    </citation>
    <scope>NUCLEOTIDE SEQUENCE [LARGE SCALE GENOMIC DNA]</scope>
    <source>
        <strain evidence="8">K</strain>
    </source>
</reference>
<proteinExistence type="predicted"/>
<dbReference type="GeneID" id="94844417"/>
<dbReference type="InterPro" id="IPR011989">
    <property type="entry name" value="ARM-like"/>
</dbReference>
<feature type="domain" description="Importin subunit beta-1/Transportin-1-like TPR repeats" evidence="7">
    <location>
        <begin position="581"/>
        <end position="790"/>
    </location>
</feature>
<dbReference type="GO" id="GO:0005737">
    <property type="term" value="C:cytoplasm"/>
    <property type="evidence" value="ECO:0007669"/>
    <property type="project" value="UniProtKB-SubCell"/>
</dbReference>
<comment type="caution">
    <text evidence="8">The sequence shown here is derived from an EMBL/GenBank/DDBJ whole genome shotgun (WGS) entry which is preliminary data.</text>
</comment>
<dbReference type="GO" id="GO:0006606">
    <property type="term" value="P:protein import into nucleus"/>
    <property type="evidence" value="ECO:0007669"/>
    <property type="project" value="InterPro"/>
</dbReference>
<sequence length="818" mass="90430">MEQNFVQHLHNLLNPQGPNYQESFGLVESFKNSDINGFFTQMLAIFPNAATPPHLRQLAMILCYQSFPSSLEGLTQHPFQNFRPEIISQFLSASVQCFADELEPIRISAATLFSRIACIDILTNDQYGITKTLIQGFQAPQSEFAFDALCLVLTDIFDVSTLNDEELSVIMTSLFNYLSSMETSDKMKCQCLRVLRSIINNLGDVLSDDQNVQSLFTALFAMSQNPGTKTEAFRCWSEFTVNYYPMLEIVAQQIAQSSFIELTQENADRDTLINVCVFWESIAECELRKKAELHIIPQVCTSLIPLLFRISGNIPYEQCDDVEEYEPHIAAAAAMQSIVAASPEVSMPTLVSLMHQFANDSAFGAREASLNCLNFMLQFCDVSPILVESLTLIFQRLTDPSPRVRQTAIYCVHALLQAILTKGDDCPFASMIPQIGVKVMHLAANVMNLMNDEIAVSSTAASATADFIQFPGFPYAGRAMSLLLHSAMRGDLILSQSAFSALQSAVSNCPMNLLPPLMKALLEIMKTTIEGHQDFWIIHHICYLLQTLYIRLSGQIGDFVQMSWCLLEATFQQYPDEAVALLSPLSSLARAAGPAFGPYIQTAAEFLLQGLNTYDRDDAIPSASLGVSLLSDTFDLSPFSLKFLEALSKAVAHPEIPIESKRFAVDAIGDLAMKTPHVFIPIAQSVLDPVSQICTNIGDLITYKPDDDDDDFDVDDILCSFLNCMQKATTVLAQVQSPLAPKAGEVVNDILEDVGGMKEHGDKLLKVSVDAMAALIQAFPQQMKETFQDEPGFTIILREAHEAQISLSVLEMIAQFLA</sequence>
<evidence type="ECO:0000256" key="1">
    <source>
        <dbReference type="ARBA" id="ARBA00004496"/>
    </source>
</evidence>
<dbReference type="OrthoDB" id="10263328at2759"/>
<gene>
    <name evidence="8" type="ORF">TRFO_34531</name>
</gene>
<dbReference type="PANTHER" id="PTHR10527">
    <property type="entry name" value="IMPORTIN BETA"/>
    <property type="match status" value="1"/>
</dbReference>
<dbReference type="Proteomes" id="UP000179807">
    <property type="component" value="Unassembled WGS sequence"/>
</dbReference>
<dbReference type="InterPro" id="IPR016024">
    <property type="entry name" value="ARM-type_fold"/>
</dbReference>
<evidence type="ECO:0000259" key="7">
    <source>
        <dbReference type="Pfam" id="PF25574"/>
    </source>
</evidence>
<dbReference type="VEuPathDB" id="TrichDB:TRFO_34531"/>
<dbReference type="InterPro" id="IPR000357">
    <property type="entry name" value="HEAT"/>
</dbReference>
<evidence type="ECO:0000256" key="3">
    <source>
        <dbReference type="ARBA" id="ARBA00022490"/>
    </source>
</evidence>
<dbReference type="InterPro" id="IPR058584">
    <property type="entry name" value="IMB1_TNPO1-like_TPR"/>
</dbReference>
<keyword evidence="9" id="KW-1185">Reference proteome</keyword>
<evidence type="ECO:0000256" key="4">
    <source>
        <dbReference type="ARBA" id="ARBA00022737"/>
    </source>
</evidence>
<protein>
    <recommendedName>
        <fullName evidence="7">Importin subunit beta-1/Transportin-1-like TPR repeats domain-containing protein</fullName>
    </recommendedName>
</protein>
<evidence type="ECO:0000313" key="9">
    <source>
        <dbReference type="Proteomes" id="UP000179807"/>
    </source>
</evidence>
<dbReference type="RefSeq" id="XP_068352263.1">
    <property type="nucleotide sequence ID" value="XM_068509713.1"/>
</dbReference>
<dbReference type="SUPFAM" id="SSF48371">
    <property type="entry name" value="ARM repeat"/>
    <property type="match status" value="1"/>
</dbReference>
<dbReference type="EMBL" id="MLAK01001023">
    <property type="protein sequence ID" value="OHS99126.1"/>
    <property type="molecule type" value="Genomic_DNA"/>
</dbReference>
<evidence type="ECO:0000313" key="8">
    <source>
        <dbReference type="EMBL" id="OHS99126.1"/>
    </source>
</evidence>
<keyword evidence="6" id="KW-0007">Acetylation</keyword>
<dbReference type="AlphaFoldDB" id="A0A1J4JIZ6"/>
<dbReference type="Pfam" id="PF02985">
    <property type="entry name" value="HEAT"/>
    <property type="match status" value="1"/>
</dbReference>
<accession>A0A1J4JIZ6</accession>
<keyword evidence="2" id="KW-0813">Transport</keyword>
<name>A0A1J4JIZ6_9EUKA</name>
<keyword evidence="4" id="KW-0677">Repeat</keyword>
<organism evidence="8 9">
    <name type="scientific">Tritrichomonas foetus</name>
    <dbReference type="NCBI Taxonomy" id="1144522"/>
    <lineage>
        <taxon>Eukaryota</taxon>
        <taxon>Metamonada</taxon>
        <taxon>Parabasalia</taxon>
        <taxon>Tritrichomonadida</taxon>
        <taxon>Tritrichomonadidae</taxon>
        <taxon>Tritrichomonas</taxon>
    </lineage>
</organism>
<dbReference type="InterPro" id="IPR040122">
    <property type="entry name" value="Importin_beta"/>
</dbReference>
<keyword evidence="3" id="KW-0963">Cytoplasm</keyword>
<dbReference type="Pfam" id="PF25574">
    <property type="entry name" value="TPR_IMB1"/>
    <property type="match status" value="1"/>
</dbReference>
<evidence type="ECO:0000256" key="5">
    <source>
        <dbReference type="ARBA" id="ARBA00022927"/>
    </source>
</evidence>
<keyword evidence="5" id="KW-0653">Protein transport</keyword>
<evidence type="ECO:0000256" key="2">
    <source>
        <dbReference type="ARBA" id="ARBA00022448"/>
    </source>
</evidence>
<comment type="subcellular location">
    <subcellularLocation>
        <location evidence="1">Cytoplasm</location>
    </subcellularLocation>
</comment>